<dbReference type="EC" id="2.7.13.3" evidence="2"/>
<accession>A0ABT3PW10</accession>
<keyword evidence="5" id="KW-0547">Nucleotide-binding</keyword>
<keyword evidence="11" id="KW-1185">Reference proteome</keyword>
<dbReference type="EMBL" id="JAJNDC010000001">
    <property type="protein sequence ID" value="MCW9712047.1"/>
    <property type="molecule type" value="Genomic_DNA"/>
</dbReference>
<dbReference type="Gene3D" id="3.30.450.20">
    <property type="entry name" value="PAS domain"/>
    <property type="match status" value="1"/>
</dbReference>
<evidence type="ECO:0000256" key="7">
    <source>
        <dbReference type="ARBA" id="ARBA00022840"/>
    </source>
</evidence>
<reference evidence="10 11" key="1">
    <citation type="submission" date="2021-11" db="EMBL/GenBank/DDBJ databases">
        <title>Aliifidinibius sp. nov., a new bacterium isolated from saline soil.</title>
        <authorList>
            <person name="Galisteo C."/>
            <person name="De La Haba R."/>
            <person name="Sanchez-Porro C."/>
            <person name="Ventosa A."/>
        </authorList>
    </citation>
    <scope>NUCLEOTIDE SEQUENCE [LARGE SCALE GENOMIC DNA]</scope>
    <source>
        <strain evidence="10 11">KACC 190600</strain>
    </source>
</reference>
<dbReference type="PANTHER" id="PTHR41523">
    <property type="entry name" value="TWO-COMPONENT SYSTEM SENSOR PROTEIN"/>
    <property type="match status" value="1"/>
</dbReference>
<dbReference type="GO" id="GO:0005524">
    <property type="term" value="F:ATP binding"/>
    <property type="evidence" value="ECO:0007669"/>
    <property type="project" value="UniProtKB-KW"/>
</dbReference>
<keyword evidence="3" id="KW-0597">Phosphoprotein</keyword>
<gene>
    <name evidence="10" type="ORF">LQ318_03935</name>
</gene>
<comment type="catalytic activity">
    <reaction evidence="1">
        <text>ATP + protein L-histidine = ADP + protein N-phospho-L-histidine.</text>
        <dbReference type="EC" id="2.7.13.3"/>
    </reaction>
</comment>
<evidence type="ECO:0000256" key="8">
    <source>
        <dbReference type="SAM" id="Phobius"/>
    </source>
</evidence>
<evidence type="ECO:0000313" key="11">
    <source>
        <dbReference type="Proteomes" id="UP001207337"/>
    </source>
</evidence>
<feature type="transmembrane region" description="Helical" evidence="8">
    <location>
        <begin position="246"/>
        <end position="265"/>
    </location>
</feature>
<dbReference type="Pfam" id="PF07568">
    <property type="entry name" value="HisKA_2"/>
    <property type="match status" value="1"/>
</dbReference>
<comment type="caution">
    <text evidence="10">The sequence shown here is derived from an EMBL/GenBank/DDBJ whole genome shotgun (WGS) entry which is preliminary data.</text>
</comment>
<proteinExistence type="predicted"/>
<evidence type="ECO:0000256" key="2">
    <source>
        <dbReference type="ARBA" id="ARBA00012438"/>
    </source>
</evidence>
<keyword evidence="4" id="KW-0808">Transferase</keyword>
<dbReference type="PROSITE" id="PS50109">
    <property type="entry name" value="HIS_KIN"/>
    <property type="match status" value="1"/>
</dbReference>
<dbReference type="InterPro" id="IPR011495">
    <property type="entry name" value="Sig_transdc_His_kin_sub2_dim/P"/>
</dbReference>
<evidence type="ECO:0000313" key="10">
    <source>
        <dbReference type="EMBL" id="MCW9712047.1"/>
    </source>
</evidence>
<evidence type="ECO:0000259" key="9">
    <source>
        <dbReference type="PROSITE" id="PS50109"/>
    </source>
</evidence>
<organism evidence="10 11">
    <name type="scientific">Fodinibius salicampi</name>
    <dbReference type="NCBI Taxonomy" id="1920655"/>
    <lineage>
        <taxon>Bacteria</taxon>
        <taxon>Pseudomonadati</taxon>
        <taxon>Balneolota</taxon>
        <taxon>Balneolia</taxon>
        <taxon>Balneolales</taxon>
        <taxon>Balneolaceae</taxon>
        <taxon>Fodinibius</taxon>
    </lineage>
</organism>
<keyword evidence="7 10" id="KW-0067">ATP-binding</keyword>
<dbReference type="InterPro" id="IPR036890">
    <property type="entry name" value="HATPase_C_sf"/>
</dbReference>
<dbReference type="Gene3D" id="3.30.565.10">
    <property type="entry name" value="Histidine kinase-like ATPase, C-terminal domain"/>
    <property type="match status" value="1"/>
</dbReference>
<dbReference type="SMART" id="SM00387">
    <property type="entry name" value="HATPase_c"/>
    <property type="match status" value="1"/>
</dbReference>
<evidence type="ECO:0000256" key="6">
    <source>
        <dbReference type="ARBA" id="ARBA00022777"/>
    </source>
</evidence>
<evidence type="ECO:0000256" key="4">
    <source>
        <dbReference type="ARBA" id="ARBA00022679"/>
    </source>
</evidence>
<dbReference type="Pfam" id="PF02518">
    <property type="entry name" value="HATPase_c"/>
    <property type="match status" value="1"/>
</dbReference>
<name>A0ABT3PW10_9BACT</name>
<evidence type="ECO:0000256" key="1">
    <source>
        <dbReference type="ARBA" id="ARBA00000085"/>
    </source>
</evidence>
<evidence type="ECO:0000256" key="3">
    <source>
        <dbReference type="ARBA" id="ARBA00022553"/>
    </source>
</evidence>
<evidence type="ECO:0000256" key="5">
    <source>
        <dbReference type="ARBA" id="ARBA00022741"/>
    </source>
</evidence>
<keyword evidence="8" id="KW-0812">Transmembrane</keyword>
<keyword evidence="8" id="KW-1133">Transmembrane helix</keyword>
<dbReference type="PANTHER" id="PTHR41523:SF8">
    <property type="entry name" value="ETHYLENE RESPONSE SENSOR PROTEIN"/>
    <property type="match status" value="1"/>
</dbReference>
<dbReference type="Proteomes" id="UP001207337">
    <property type="component" value="Unassembled WGS sequence"/>
</dbReference>
<keyword evidence="6" id="KW-0418">Kinase</keyword>
<protein>
    <recommendedName>
        <fullName evidence="2">histidine kinase</fullName>
        <ecNumber evidence="2">2.7.13.3</ecNumber>
    </recommendedName>
</protein>
<keyword evidence="8" id="KW-0472">Membrane</keyword>
<dbReference type="InterPro" id="IPR005467">
    <property type="entry name" value="His_kinase_dom"/>
</dbReference>
<feature type="domain" description="Histidine kinase" evidence="9">
    <location>
        <begin position="291"/>
        <end position="484"/>
    </location>
</feature>
<dbReference type="SUPFAM" id="SSF55874">
    <property type="entry name" value="ATPase domain of HSP90 chaperone/DNA topoisomerase II/histidine kinase"/>
    <property type="match status" value="1"/>
</dbReference>
<dbReference type="RefSeq" id="WP_265787703.1">
    <property type="nucleotide sequence ID" value="NZ_BAABRS010000001.1"/>
</dbReference>
<dbReference type="InterPro" id="IPR003594">
    <property type="entry name" value="HATPase_dom"/>
</dbReference>
<sequence>MPSRFSLLLFIFLFFESVGYSQSQEKLKQDIISLDKIKSSIDNNNISSLKGDTVTVTGIANISTGLLHENYLQVFIQNDSTGISLFSVSYNKTINHGDSIVATGVIQDYYGLTEINVSEYSVFPTNGKQPPIIPLFQAVDSPQRFEGMLVNGTGNVVRKGDRFNGKYIMVAPYNKPDKSMMVYVTNFHSMYQQFDFESLSVGDEVRITGVLSLYNPDSKGEEESTYKIHLRTPNDLTPIGFTQSQVTLWGSMGLLLVLLVIGWIISLRSSVKNKTEDLQESLNDKEILLKEIHHRIKNNLAIMSGLFELQLEGVENAETQKVLRDSQSRLKSMALVHDKLYRTSTLTDIEMSQYITELVRSLRNTFAGTNQEIDLEFDLDDISLDIDQAIPCGLLINEIVVNAFKHAFNNKKTGVINISLKRQGETIQLVIADNGEGIPDDIDLENRSSLGMMLIDTFKKQLEATMEITNTNGTRYSISFPIEE</sequence>